<comment type="caution">
    <text evidence="2">The sequence shown here is derived from an EMBL/GenBank/DDBJ whole genome shotgun (WGS) entry which is preliminary data.</text>
</comment>
<reference evidence="2 3" key="1">
    <citation type="journal article" date="2018" name="Front. Plant Sci.">
        <title>Red Clover (Trifolium pratense) and Zigzag Clover (T. medium) - A Picture of Genomic Similarities and Differences.</title>
        <authorList>
            <person name="Dluhosova J."/>
            <person name="Istvanek J."/>
            <person name="Nedelnik J."/>
            <person name="Repkova J."/>
        </authorList>
    </citation>
    <scope>NUCLEOTIDE SEQUENCE [LARGE SCALE GENOMIC DNA]</scope>
    <source>
        <strain evidence="3">cv. 10/8</strain>
        <tissue evidence="2">Leaf</tissue>
    </source>
</reference>
<feature type="region of interest" description="Disordered" evidence="1">
    <location>
        <begin position="29"/>
        <end position="52"/>
    </location>
</feature>
<name>A0A392VK62_9FABA</name>
<evidence type="ECO:0000313" key="2">
    <source>
        <dbReference type="EMBL" id="MCI88798.1"/>
    </source>
</evidence>
<dbReference type="EMBL" id="LXQA011202727">
    <property type="protein sequence ID" value="MCI88798.1"/>
    <property type="molecule type" value="Genomic_DNA"/>
</dbReference>
<dbReference type="Proteomes" id="UP000265520">
    <property type="component" value="Unassembled WGS sequence"/>
</dbReference>
<dbReference type="AlphaFoldDB" id="A0A392VK62"/>
<evidence type="ECO:0000313" key="3">
    <source>
        <dbReference type="Proteomes" id="UP000265520"/>
    </source>
</evidence>
<protein>
    <submittedName>
        <fullName evidence="2">Uncharacterized protein</fullName>
    </submittedName>
</protein>
<proteinExistence type="predicted"/>
<organism evidence="2 3">
    <name type="scientific">Trifolium medium</name>
    <dbReference type="NCBI Taxonomy" id="97028"/>
    <lineage>
        <taxon>Eukaryota</taxon>
        <taxon>Viridiplantae</taxon>
        <taxon>Streptophyta</taxon>
        <taxon>Embryophyta</taxon>
        <taxon>Tracheophyta</taxon>
        <taxon>Spermatophyta</taxon>
        <taxon>Magnoliopsida</taxon>
        <taxon>eudicotyledons</taxon>
        <taxon>Gunneridae</taxon>
        <taxon>Pentapetalae</taxon>
        <taxon>rosids</taxon>
        <taxon>fabids</taxon>
        <taxon>Fabales</taxon>
        <taxon>Fabaceae</taxon>
        <taxon>Papilionoideae</taxon>
        <taxon>50 kb inversion clade</taxon>
        <taxon>NPAAA clade</taxon>
        <taxon>Hologalegina</taxon>
        <taxon>IRL clade</taxon>
        <taxon>Trifolieae</taxon>
        <taxon>Trifolium</taxon>
    </lineage>
</organism>
<accession>A0A392VK62</accession>
<evidence type="ECO:0000256" key="1">
    <source>
        <dbReference type="SAM" id="MobiDB-lite"/>
    </source>
</evidence>
<sequence>MIAELKDVSNDLGKKKAKIDCVIQALLMEENADDVEGEQEEKEDDDEGSADA</sequence>
<feature type="non-terminal residue" evidence="2">
    <location>
        <position position="52"/>
    </location>
</feature>
<feature type="compositionally biased region" description="Acidic residues" evidence="1">
    <location>
        <begin position="30"/>
        <end position="52"/>
    </location>
</feature>
<keyword evidence="3" id="KW-1185">Reference proteome</keyword>